<feature type="non-terminal residue" evidence="2">
    <location>
        <position position="1"/>
    </location>
</feature>
<dbReference type="AlphaFoldDB" id="A0AAW1ZMF7"/>
<keyword evidence="3" id="KW-1185">Reference proteome</keyword>
<gene>
    <name evidence="2" type="ORF">ABG768_007884</name>
</gene>
<accession>A0AAW1ZMF7</accession>
<dbReference type="EMBL" id="JAWDJR010000015">
    <property type="protein sequence ID" value="KAK9962526.1"/>
    <property type="molecule type" value="Genomic_DNA"/>
</dbReference>
<protein>
    <submittedName>
        <fullName evidence="2">Uncharacterized protein</fullName>
    </submittedName>
</protein>
<feature type="region of interest" description="Disordered" evidence="1">
    <location>
        <begin position="1"/>
        <end position="23"/>
    </location>
</feature>
<evidence type="ECO:0000313" key="2">
    <source>
        <dbReference type="EMBL" id="KAK9962526.1"/>
    </source>
</evidence>
<proteinExistence type="predicted"/>
<dbReference type="Proteomes" id="UP001479290">
    <property type="component" value="Unassembled WGS sequence"/>
</dbReference>
<name>A0AAW1ZMF7_CULAL</name>
<organism evidence="2 3">
    <name type="scientific">Culter alburnus</name>
    <name type="common">Topmouth culter</name>
    <dbReference type="NCBI Taxonomy" id="194366"/>
    <lineage>
        <taxon>Eukaryota</taxon>
        <taxon>Metazoa</taxon>
        <taxon>Chordata</taxon>
        <taxon>Craniata</taxon>
        <taxon>Vertebrata</taxon>
        <taxon>Euteleostomi</taxon>
        <taxon>Actinopterygii</taxon>
        <taxon>Neopterygii</taxon>
        <taxon>Teleostei</taxon>
        <taxon>Ostariophysi</taxon>
        <taxon>Cypriniformes</taxon>
        <taxon>Xenocyprididae</taxon>
        <taxon>Xenocypridinae</taxon>
        <taxon>Culter</taxon>
    </lineage>
</organism>
<evidence type="ECO:0000256" key="1">
    <source>
        <dbReference type="SAM" id="MobiDB-lite"/>
    </source>
</evidence>
<reference evidence="2 3" key="1">
    <citation type="submission" date="2024-05" db="EMBL/GenBank/DDBJ databases">
        <title>A high-quality chromosomal-level genome assembly of Topmouth culter (Culter alburnus).</title>
        <authorList>
            <person name="Zhao H."/>
        </authorList>
    </citation>
    <scope>NUCLEOTIDE SEQUENCE [LARGE SCALE GENOMIC DNA]</scope>
    <source>
        <strain evidence="2">CATC2023</strain>
        <tissue evidence="2">Muscle</tissue>
    </source>
</reference>
<comment type="caution">
    <text evidence="2">The sequence shown here is derived from an EMBL/GenBank/DDBJ whole genome shotgun (WGS) entry which is preliminary data.</text>
</comment>
<sequence>GCSSKPAPPSTKTGGLPLTGQSGRERGGLWGKWFAGVIHGLFQKDLHPSYPPKTKGHAFNQCLATGSWGATEMGKDREFLS</sequence>
<evidence type="ECO:0000313" key="3">
    <source>
        <dbReference type="Proteomes" id="UP001479290"/>
    </source>
</evidence>